<protein>
    <submittedName>
        <fullName evidence="2">Uncharacterized protein</fullName>
    </submittedName>
</protein>
<evidence type="ECO:0000313" key="2">
    <source>
        <dbReference type="EMBL" id="CAH8387588.1"/>
    </source>
</evidence>
<feature type="region of interest" description="Disordered" evidence="1">
    <location>
        <begin position="1"/>
        <end position="25"/>
    </location>
</feature>
<dbReference type="EMBL" id="CAKOAT010752931">
    <property type="protein sequence ID" value="CAH8387588.1"/>
    <property type="molecule type" value="Genomic_DNA"/>
</dbReference>
<dbReference type="InterPro" id="IPR038765">
    <property type="entry name" value="Papain-like_cys_pep_sf"/>
</dbReference>
<gene>
    <name evidence="2" type="ORF">ERUC_LOCUS40071</name>
</gene>
<evidence type="ECO:0000313" key="3">
    <source>
        <dbReference type="Proteomes" id="UP001642260"/>
    </source>
</evidence>
<accession>A0ABC8LUU6</accession>
<dbReference type="SUPFAM" id="SSF54001">
    <property type="entry name" value="Cysteine proteinases"/>
    <property type="match status" value="1"/>
</dbReference>
<organism evidence="2 3">
    <name type="scientific">Eruca vesicaria subsp. sativa</name>
    <name type="common">Garden rocket</name>
    <name type="synonym">Eruca sativa</name>
    <dbReference type="NCBI Taxonomy" id="29727"/>
    <lineage>
        <taxon>Eukaryota</taxon>
        <taxon>Viridiplantae</taxon>
        <taxon>Streptophyta</taxon>
        <taxon>Embryophyta</taxon>
        <taxon>Tracheophyta</taxon>
        <taxon>Spermatophyta</taxon>
        <taxon>Magnoliopsida</taxon>
        <taxon>eudicotyledons</taxon>
        <taxon>Gunneridae</taxon>
        <taxon>Pentapetalae</taxon>
        <taxon>rosids</taxon>
        <taxon>malvids</taxon>
        <taxon>Brassicales</taxon>
        <taxon>Brassicaceae</taxon>
        <taxon>Brassiceae</taxon>
        <taxon>Eruca</taxon>
    </lineage>
</organism>
<dbReference type="Gene3D" id="3.90.70.10">
    <property type="entry name" value="Cysteine proteinases"/>
    <property type="match status" value="1"/>
</dbReference>
<reference evidence="2 3" key="1">
    <citation type="submission" date="2022-03" db="EMBL/GenBank/DDBJ databases">
        <authorList>
            <person name="Macdonald S."/>
            <person name="Ahmed S."/>
            <person name="Newling K."/>
        </authorList>
    </citation>
    <scope>NUCLEOTIDE SEQUENCE [LARGE SCALE GENOMIC DNA]</scope>
</reference>
<name>A0ABC8LUU6_ERUVS</name>
<proteinExistence type="predicted"/>
<evidence type="ECO:0000256" key="1">
    <source>
        <dbReference type="SAM" id="MobiDB-lite"/>
    </source>
</evidence>
<comment type="caution">
    <text evidence="2">The sequence shown here is derived from an EMBL/GenBank/DDBJ whole genome shotgun (WGS) entry which is preliminary data.</text>
</comment>
<dbReference type="Proteomes" id="UP001642260">
    <property type="component" value="Unassembled WGS sequence"/>
</dbReference>
<keyword evidence="3" id="KW-1185">Reference proteome</keyword>
<dbReference type="AlphaFoldDB" id="A0ABC8LUU6"/>
<sequence length="194" mass="22263">MNVTESTNSRRQEENDNVITRREKRSRKKCKSVRGRKLISWAISSIRCVEALYNIGQRLKEQRSFSIQHLANNVKIGKLGLENRKTLGDYVKENGILDESEGSYTRSRGTCSHRNPTTATIDRLVIMNPVDDMELANLRLYLCGPNCFDIERPTQRASTQQHEQLHAVLQLGLKWMRGEQSGDKVVLVFFTVNI</sequence>